<keyword evidence="1" id="KW-1133">Transmembrane helix</keyword>
<organism evidence="2 3">
    <name type="scientific">Ricinus communis</name>
    <name type="common">Castor bean</name>
    <dbReference type="NCBI Taxonomy" id="3988"/>
    <lineage>
        <taxon>Eukaryota</taxon>
        <taxon>Viridiplantae</taxon>
        <taxon>Streptophyta</taxon>
        <taxon>Embryophyta</taxon>
        <taxon>Tracheophyta</taxon>
        <taxon>Spermatophyta</taxon>
        <taxon>Magnoliopsida</taxon>
        <taxon>eudicotyledons</taxon>
        <taxon>Gunneridae</taxon>
        <taxon>Pentapetalae</taxon>
        <taxon>rosids</taxon>
        <taxon>fabids</taxon>
        <taxon>Malpighiales</taxon>
        <taxon>Euphorbiaceae</taxon>
        <taxon>Acalyphoideae</taxon>
        <taxon>Acalypheae</taxon>
        <taxon>Ricinus</taxon>
    </lineage>
</organism>
<gene>
    <name evidence="2" type="ORF">RCOM_0509920</name>
</gene>
<accession>B9T2N0</accession>
<dbReference type="EMBL" id="EQ974387">
    <property type="protein sequence ID" value="EEF29875.1"/>
    <property type="molecule type" value="Genomic_DNA"/>
</dbReference>
<keyword evidence="1" id="KW-0472">Membrane</keyword>
<keyword evidence="3" id="KW-1185">Reference proteome</keyword>
<evidence type="ECO:0000313" key="3">
    <source>
        <dbReference type="Proteomes" id="UP000008311"/>
    </source>
</evidence>
<evidence type="ECO:0000256" key="1">
    <source>
        <dbReference type="SAM" id="Phobius"/>
    </source>
</evidence>
<reference evidence="3" key="1">
    <citation type="journal article" date="2010" name="Nat. Biotechnol.">
        <title>Draft genome sequence of the oilseed species Ricinus communis.</title>
        <authorList>
            <person name="Chan A.P."/>
            <person name="Crabtree J."/>
            <person name="Zhao Q."/>
            <person name="Lorenzi H."/>
            <person name="Orvis J."/>
            <person name="Puiu D."/>
            <person name="Melake-Berhan A."/>
            <person name="Jones K.M."/>
            <person name="Redman J."/>
            <person name="Chen G."/>
            <person name="Cahoon E.B."/>
            <person name="Gedil M."/>
            <person name="Stanke M."/>
            <person name="Haas B.J."/>
            <person name="Wortman J.R."/>
            <person name="Fraser-Liggett C.M."/>
            <person name="Ravel J."/>
            <person name="Rabinowicz P.D."/>
        </authorList>
    </citation>
    <scope>NUCLEOTIDE SEQUENCE [LARGE SCALE GENOMIC DNA]</scope>
    <source>
        <strain evidence="3">cv. Hale</strain>
    </source>
</reference>
<protein>
    <submittedName>
        <fullName evidence="2">Uncharacterized protein</fullName>
    </submittedName>
</protein>
<feature type="transmembrane region" description="Helical" evidence="1">
    <location>
        <begin position="12"/>
        <end position="30"/>
    </location>
</feature>
<evidence type="ECO:0000313" key="2">
    <source>
        <dbReference type="EMBL" id="EEF29875.1"/>
    </source>
</evidence>
<name>B9T2N0_RICCO</name>
<dbReference type="InParanoid" id="B9T2N0"/>
<keyword evidence="1" id="KW-0812">Transmembrane</keyword>
<sequence>MLRAGHSHNHTVTFIYIYVTIISLLNLRIISGGGGEGVQVCVAQGLVGGHGDPGEEGGHEEEEARGVADHEAVLDGAVVGCGGGDQGGGALVVEDCASWSNPDDDITARV</sequence>
<dbReference type="Proteomes" id="UP000008311">
    <property type="component" value="Unassembled WGS sequence"/>
</dbReference>
<proteinExistence type="predicted"/>
<dbReference type="AlphaFoldDB" id="B9T2N0"/>